<feature type="region of interest" description="Disordered" evidence="19">
    <location>
        <begin position="508"/>
        <end position="531"/>
    </location>
</feature>
<dbReference type="SUPFAM" id="SSF54928">
    <property type="entry name" value="RNA-binding domain, RBD"/>
    <property type="match status" value="1"/>
</dbReference>
<dbReference type="SUPFAM" id="SSF47473">
    <property type="entry name" value="EF-hand"/>
    <property type="match status" value="1"/>
</dbReference>
<evidence type="ECO:0000256" key="17">
    <source>
        <dbReference type="PROSITE-ProRule" id="PRU00176"/>
    </source>
</evidence>
<dbReference type="SMART" id="SM00360">
    <property type="entry name" value="RRM"/>
    <property type="match status" value="1"/>
</dbReference>
<dbReference type="Proteomes" id="UP001472677">
    <property type="component" value="Unassembled WGS sequence"/>
</dbReference>
<evidence type="ECO:0000256" key="2">
    <source>
        <dbReference type="ARBA" id="ARBA00005354"/>
    </source>
</evidence>
<evidence type="ECO:0000256" key="5">
    <source>
        <dbReference type="ARBA" id="ARBA00022553"/>
    </source>
</evidence>
<feature type="compositionally biased region" description="Low complexity" evidence="19">
    <location>
        <begin position="518"/>
        <end position="531"/>
    </location>
</feature>
<evidence type="ECO:0000256" key="9">
    <source>
        <dbReference type="ARBA" id="ARBA00022777"/>
    </source>
</evidence>
<keyword evidence="7" id="KW-0808">Transferase</keyword>
<comment type="catalytic activity">
    <reaction evidence="15">
        <text>L-threonyl-[protein] + ATP = O-phospho-L-threonyl-[protein] + ADP + H(+)</text>
        <dbReference type="Rhea" id="RHEA:46608"/>
        <dbReference type="Rhea" id="RHEA-COMP:11060"/>
        <dbReference type="Rhea" id="RHEA-COMP:11605"/>
        <dbReference type="ChEBI" id="CHEBI:15378"/>
        <dbReference type="ChEBI" id="CHEBI:30013"/>
        <dbReference type="ChEBI" id="CHEBI:30616"/>
        <dbReference type="ChEBI" id="CHEBI:61977"/>
        <dbReference type="ChEBI" id="CHEBI:456216"/>
        <dbReference type="EC" id="2.7.11.1"/>
    </reaction>
</comment>
<keyword evidence="6" id="KW-0507">mRNA processing</keyword>
<accession>A0ABR2C8N7</accession>
<keyword evidence="4" id="KW-0723">Serine/threonine-protein kinase</keyword>
<proteinExistence type="inferred from homology"/>
<feature type="domain" description="EF-hand" evidence="22">
    <location>
        <begin position="449"/>
        <end position="484"/>
    </location>
</feature>
<comment type="caution">
    <text evidence="23">The sequence shown here is derived from an EMBL/GenBank/DDBJ whole genome shotgun (WGS) entry which is preliminary data.</text>
</comment>
<dbReference type="InterPro" id="IPR011992">
    <property type="entry name" value="EF-hand-dom_pair"/>
</dbReference>
<dbReference type="InterPro" id="IPR034150">
    <property type="entry name" value="SF3B6_RRM"/>
</dbReference>
<dbReference type="EMBL" id="JBBPBM010000063">
    <property type="protein sequence ID" value="KAK8515667.1"/>
    <property type="molecule type" value="Genomic_DNA"/>
</dbReference>
<evidence type="ECO:0000259" key="21">
    <source>
        <dbReference type="PROSITE" id="PS50102"/>
    </source>
</evidence>
<dbReference type="InterPro" id="IPR000504">
    <property type="entry name" value="RRM_dom"/>
</dbReference>
<evidence type="ECO:0000256" key="16">
    <source>
        <dbReference type="ARBA" id="ARBA00048679"/>
    </source>
</evidence>
<evidence type="ECO:0000256" key="3">
    <source>
        <dbReference type="ARBA" id="ARBA00012513"/>
    </source>
</evidence>
<dbReference type="EC" id="2.7.11.1" evidence="3"/>
<keyword evidence="11 18" id="KW-0067">ATP-binding</keyword>
<sequence>MGICCSRRDHGVSGQNIDTSTVICSGGNTNNNPTCSNSHQTSYRTVASSSKGGASTIKGLIGPVLGRPMEDIKATYNIGKELGRGQFGVTYLCTNKATGEQFACKTIAKRKLVSNEDKEDVRREVQIMHHLTGQPNIVELKGAYEDKQSVHLVMELCRGGELFDRIIAKGHYTERAAASLLRAIVKIIHTFHSMGVIHRDLKPENFLMLNKEENSPLKATDFGLSAFFKPGEVFKDIVGSAYYIAPEVLKRRYGPEADIWSLGVILYILLSGFPPFWAESENGIFHAVLRGHVDFSSKPWHSISPQAKDLVKKMLNSNPSKRLTAFEVLNHPWIKEDGEAPNTLLDNAVLTRLKQFKAMNQFKKVALKVIAGCLSEEEIRGLKEMFKGMDTDNSGTITLEELKQGLAKQGTKLSEYEVKQLMEAADADGNGTIDYEEFITATMHMNRMDREEHLYHAFQHFDKDNSGYITTEELEQALREYGIIDRKKIKEILSEVDSDNKSTASYLQLAPSSAHKTPSASPISPVSSPRPQHWPFSSAQMASISLRKANTRLPPEVNRVLYVRNLPFNISSEEMYDIFGKYGAIRQIRIGTSKETRGTAFVVYEDIYDAKTAVDHLSGFNVANRYLIVLYYQQAKMSKKFDQKKKEEEIAKMQEKYGVSTKDK</sequence>
<dbReference type="InterPro" id="IPR012677">
    <property type="entry name" value="Nucleotide-bd_a/b_plait_sf"/>
</dbReference>
<evidence type="ECO:0000256" key="11">
    <source>
        <dbReference type="ARBA" id="ARBA00022840"/>
    </source>
</evidence>
<dbReference type="Pfam" id="PF13499">
    <property type="entry name" value="EF-hand_7"/>
    <property type="match status" value="2"/>
</dbReference>
<dbReference type="InterPro" id="IPR000719">
    <property type="entry name" value="Prot_kinase_dom"/>
</dbReference>
<keyword evidence="5" id="KW-0597">Phosphoprotein</keyword>
<dbReference type="PROSITE" id="PS00108">
    <property type="entry name" value="PROTEIN_KINASE_ST"/>
    <property type="match status" value="1"/>
</dbReference>
<feature type="binding site" evidence="18">
    <location>
        <position position="109"/>
    </location>
    <ligand>
        <name>ATP</name>
        <dbReference type="ChEBI" id="CHEBI:30616"/>
    </ligand>
</feature>
<comment type="similarity">
    <text evidence="2">Belongs to the protein kinase superfamily. CAMK Ser/Thr protein kinase family. CaMK subfamily.</text>
</comment>
<evidence type="ECO:0000256" key="8">
    <source>
        <dbReference type="ARBA" id="ARBA00022741"/>
    </source>
</evidence>
<keyword evidence="12 17" id="KW-0694">RNA-binding</keyword>
<dbReference type="Pfam" id="PF00076">
    <property type="entry name" value="RRM_1"/>
    <property type="match status" value="1"/>
</dbReference>
<dbReference type="PANTHER" id="PTHR24349">
    <property type="entry name" value="SERINE/THREONINE-PROTEIN KINASE"/>
    <property type="match status" value="1"/>
</dbReference>
<organism evidence="23 24">
    <name type="scientific">Hibiscus sabdariffa</name>
    <name type="common">roselle</name>
    <dbReference type="NCBI Taxonomy" id="183260"/>
    <lineage>
        <taxon>Eukaryota</taxon>
        <taxon>Viridiplantae</taxon>
        <taxon>Streptophyta</taxon>
        <taxon>Embryophyta</taxon>
        <taxon>Tracheophyta</taxon>
        <taxon>Spermatophyta</taxon>
        <taxon>Magnoliopsida</taxon>
        <taxon>eudicotyledons</taxon>
        <taxon>Gunneridae</taxon>
        <taxon>Pentapetalae</taxon>
        <taxon>rosids</taxon>
        <taxon>malvids</taxon>
        <taxon>Malvales</taxon>
        <taxon>Malvaceae</taxon>
        <taxon>Malvoideae</taxon>
        <taxon>Hibiscus</taxon>
    </lineage>
</organism>
<dbReference type="InterPro" id="IPR035979">
    <property type="entry name" value="RBD_domain_sf"/>
</dbReference>
<dbReference type="PROSITE" id="PS00107">
    <property type="entry name" value="PROTEIN_KINASE_ATP"/>
    <property type="match status" value="1"/>
</dbReference>
<protein>
    <recommendedName>
        <fullName evidence="3">non-specific serine/threonine protein kinase</fullName>
        <ecNumber evidence="3">2.7.11.1</ecNumber>
    </recommendedName>
</protein>
<dbReference type="InterPro" id="IPR002048">
    <property type="entry name" value="EF_hand_dom"/>
</dbReference>
<dbReference type="PROSITE" id="PS50102">
    <property type="entry name" value="RRM"/>
    <property type="match status" value="1"/>
</dbReference>
<dbReference type="Gene3D" id="3.30.200.20">
    <property type="entry name" value="Phosphorylase Kinase, domain 1"/>
    <property type="match status" value="1"/>
</dbReference>
<dbReference type="PROSITE" id="PS00018">
    <property type="entry name" value="EF_HAND_1"/>
    <property type="match status" value="3"/>
</dbReference>
<evidence type="ECO:0000256" key="15">
    <source>
        <dbReference type="ARBA" id="ARBA00047899"/>
    </source>
</evidence>
<dbReference type="CDD" id="cd12241">
    <property type="entry name" value="RRM_SF3B14"/>
    <property type="match status" value="1"/>
</dbReference>
<dbReference type="InterPro" id="IPR050205">
    <property type="entry name" value="CDPK_Ser/Thr_kinases"/>
</dbReference>
<dbReference type="Pfam" id="PF00069">
    <property type="entry name" value="Pkinase"/>
    <property type="match status" value="1"/>
</dbReference>
<evidence type="ECO:0000256" key="4">
    <source>
        <dbReference type="ARBA" id="ARBA00022527"/>
    </source>
</evidence>
<evidence type="ECO:0000256" key="18">
    <source>
        <dbReference type="PROSITE-ProRule" id="PRU10141"/>
    </source>
</evidence>
<evidence type="ECO:0000256" key="7">
    <source>
        <dbReference type="ARBA" id="ARBA00022679"/>
    </source>
</evidence>
<keyword evidence="14" id="KW-0539">Nucleus</keyword>
<name>A0ABR2C8N7_9ROSI</name>
<evidence type="ECO:0000256" key="1">
    <source>
        <dbReference type="ARBA" id="ARBA00004123"/>
    </source>
</evidence>
<keyword evidence="24" id="KW-1185">Reference proteome</keyword>
<reference evidence="23 24" key="1">
    <citation type="journal article" date="2024" name="G3 (Bethesda)">
        <title>Genome assembly of Hibiscus sabdariffa L. provides insights into metabolisms of medicinal natural products.</title>
        <authorList>
            <person name="Kim T."/>
        </authorList>
    </citation>
    <scope>NUCLEOTIDE SEQUENCE [LARGE SCALE GENOMIC DNA]</scope>
    <source>
        <strain evidence="23">TK-2024</strain>
        <tissue evidence="23">Old leaves</tissue>
    </source>
</reference>
<gene>
    <name evidence="23" type="ORF">V6N12_075695</name>
</gene>
<feature type="domain" description="EF-hand" evidence="22">
    <location>
        <begin position="413"/>
        <end position="448"/>
    </location>
</feature>
<evidence type="ECO:0000256" key="19">
    <source>
        <dbReference type="SAM" id="MobiDB-lite"/>
    </source>
</evidence>
<feature type="domain" description="EF-hand" evidence="22">
    <location>
        <begin position="377"/>
        <end position="412"/>
    </location>
</feature>
<feature type="domain" description="Protein kinase" evidence="20">
    <location>
        <begin position="76"/>
        <end position="334"/>
    </location>
</feature>
<evidence type="ECO:0000256" key="10">
    <source>
        <dbReference type="ARBA" id="ARBA00022837"/>
    </source>
</evidence>
<dbReference type="Gene3D" id="1.10.238.10">
    <property type="entry name" value="EF-hand"/>
    <property type="match status" value="2"/>
</dbReference>
<dbReference type="SMART" id="SM00054">
    <property type="entry name" value="EFh"/>
    <property type="match status" value="3"/>
</dbReference>
<evidence type="ECO:0000313" key="23">
    <source>
        <dbReference type="EMBL" id="KAK8515667.1"/>
    </source>
</evidence>
<evidence type="ECO:0000256" key="6">
    <source>
        <dbReference type="ARBA" id="ARBA00022664"/>
    </source>
</evidence>
<dbReference type="Gene3D" id="1.10.510.10">
    <property type="entry name" value="Transferase(Phosphotransferase) domain 1"/>
    <property type="match status" value="1"/>
</dbReference>
<comment type="subcellular location">
    <subcellularLocation>
        <location evidence="1">Nucleus</location>
    </subcellularLocation>
</comment>
<evidence type="ECO:0000259" key="22">
    <source>
        <dbReference type="PROSITE" id="PS50222"/>
    </source>
</evidence>
<dbReference type="PROSITE" id="PS50011">
    <property type="entry name" value="PROTEIN_KINASE_DOM"/>
    <property type="match status" value="1"/>
</dbReference>
<evidence type="ECO:0000313" key="24">
    <source>
        <dbReference type="Proteomes" id="UP001472677"/>
    </source>
</evidence>
<dbReference type="PROSITE" id="PS50222">
    <property type="entry name" value="EF_HAND_2"/>
    <property type="match status" value="3"/>
</dbReference>
<dbReference type="SUPFAM" id="SSF56112">
    <property type="entry name" value="Protein kinase-like (PK-like)"/>
    <property type="match status" value="1"/>
</dbReference>
<dbReference type="CDD" id="cd05117">
    <property type="entry name" value="STKc_CAMK"/>
    <property type="match status" value="1"/>
</dbReference>
<dbReference type="InterPro" id="IPR017441">
    <property type="entry name" value="Protein_kinase_ATP_BS"/>
</dbReference>
<dbReference type="SMART" id="SM00220">
    <property type="entry name" value="S_TKc"/>
    <property type="match status" value="1"/>
</dbReference>
<keyword evidence="9" id="KW-0418">Kinase</keyword>
<feature type="domain" description="RRM" evidence="21">
    <location>
        <begin position="559"/>
        <end position="634"/>
    </location>
</feature>
<dbReference type="CDD" id="cd00051">
    <property type="entry name" value="EFh"/>
    <property type="match status" value="2"/>
</dbReference>
<comment type="catalytic activity">
    <reaction evidence="16">
        <text>L-seryl-[protein] + ATP = O-phospho-L-seryl-[protein] + ADP + H(+)</text>
        <dbReference type="Rhea" id="RHEA:17989"/>
        <dbReference type="Rhea" id="RHEA-COMP:9863"/>
        <dbReference type="Rhea" id="RHEA-COMP:11604"/>
        <dbReference type="ChEBI" id="CHEBI:15378"/>
        <dbReference type="ChEBI" id="CHEBI:29999"/>
        <dbReference type="ChEBI" id="CHEBI:30616"/>
        <dbReference type="ChEBI" id="CHEBI:83421"/>
        <dbReference type="ChEBI" id="CHEBI:456216"/>
        <dbReference type="EC" id="2.7.11.1"/>
    </reaction>
</comment>
<evidence type="ECO:0000256" key="12">
    <source>
        <dbReference type="ARBA" id="ARBA00022884"/>
    </source>
</evidence>
<keyword evidence="10" id="KW-0106">Calcium</keyword>
<dbReference type="InterPro" id="IPR008271">
    <property type="entry name" value="Ser/Thr_kinase_AS"/>
</dbReference>
<keyword evidence="13" id="KW-0508">mRNA splicing</keyword>
<dbReference type="Gene3D" id="3.30.70.330">
    <property type="match status" value="1"/>
</dbReference>
<dbReference type="InterPro" id="IPR018247">
    <property type="entry name" value="EF_Hand_1_Ca_BS"/>
</dbReference>
<dbReference type="InterPro" id="IPR011009">
    <property type="entry name" value="Kinase-like_dom_sf"/>
</dbReference>
<evidence type="ECO:0000256" key="14">
    <source>
        <dbReference type="ARBA" id="ARBA00023242"/>
    </source>
</evidence>
<evidence type="ECO:0000259" key="20">
    <source>
        <dbReference type="PROSITE" id="PS50011"/>
    </source>
</evidence>
<evidence type="ECO:0000256" key="13">
    <source>
        <dbReference type="ARBA" id="ARBA00023187"/>
    </source>
</evidence>
<keyword evidence="8 18" id="KW-0547">Nucleotide-binding</keyword>